<feature type="region of interest" description="Disordered" evidence="2">
    <location>
        <begin position="317"/>
        <end position="349"/>
    </location>
</feature>
<evidence type="ECO:0000313" key="4">
    <source>
        <dbReference type="EMBL" id="KAK8091317.1"/>
    </source>
</evidence>
<proteinExistence type="inferred from homology"/>
<protein>
    <submittedName>
        <fullName evidence="4">Aspartic peptidase domain-containing protein</fullName>
    </submittedName>
</protein>
<gene>
    <name evidence="4" type="ORF">PG994_000822</name>
</gene>
<evidence type="ECO:0000259" key="3">
    <source>
        <dbReference type="Pfam" id="PF00026"/>
    </source>
</evidence>
<accession>A0ABR1X7E6</accession>
<evidence type="ECO:0000256" key="2">
    <source>
        <dbReference type="SAM" id="MobiDB-lite"/>
    </source>
</evidence>
<organism evidence="4 5">
    <name type="scientific">Apiospora phragmitis</name>
    <dbReference type="NCBI Taxonomy" id="2905665"/>
    <lineage>
        <taxon>Eukaryota</taxon>
        <taxon>Fungi</taxon>
        <taxon>Dikarya</taxon>
        <taxon>Ascomycota</taxon>
        <taxon>Pezizomycotina</taxon>
        <taxon>Sordariomycetes</taxon>
        <taxon>Xylariomycetidae</taxon>
        <taxon>Amphisphaeriales</taxon>
        <taxon>Apiosporaceae</taxon>
        <taxon>Apiospora</taxon>
    </lineage>
</organism>
<dbReference type="EMBL" id="JAQQWL010000001">
    <property type="protein sequence ID" value="KAK8091317.1"/>
    <property type="molecule type" value="Genomic_DNA"/>
</dbReference>
<dbReference type="PANTHER" id="PTHR47966:SF51">
    <property type="entry name" value="BETA-SITE APP-CLEAVING ENZYME, ISOFORM A-RELATED"/>
    <property type="match status" value="1"/>
</dbReference>
<name>A0ABR1X7E6_9PEZI</name>
<evidence type="ECO:0000313" key="5">
    <source>
        <dbReference type="Proteomes" id="UP001480595"/>
    </source>
</evidence>
<feature type="compositionally biased region" description="Low complexity" evidence="2">
    <location>
        <begin position="254"/>
        <end position="266"/>
    </location>
</feature>
<sequence>MVAIAPAASTLAMPVFYQPLLDQQVITNISWGTPASEAIPTVVDTGSYGFWVAGPDAIVNSGSPYLGVMGPCNQTVEPAFNWPESSTHTGPYDEQRATFAYGGGGKIINCPTAVNDTMSFAGSGYPAIPNVQVASCEFIHIKDRSTTCEGAHYDRSIMGLAPIPSVGGGPELHPELLKQGRLASSVFSMWFDAPPADINEPQMGSLLSAPSPPRASTPATSSRCIMPVSTRRRRATTTWPCPRCAPPTSTAMQPTRRSSPSPTRPTCPIASWTRARGHDAPDQRHGLLRRDRPRGRLALHQPPLPVPVRRHSARRRLRAHLHRQGRQVRDGQDPLPQHGQGPGLEPNTCRLNLQLGDPKCTFGGTFYASAFVVHDDEAETLQIAQGAVAGSAQGPPSGLRL</sequence>
<dbReference type="PANTHER" id="PTHR47966">
    <property type="entry name" value="BETA-SITE APP-CLEAVING ENZYME, ISOFORM A-RELATED"/>
    <property type="match status" value="1"/>
</dbReference>
<dbReference type="GeneID" id="92085294"/>
<feature type="region of interest" description="Disordered" evidence="2">
    <location>
        <begin position="201"/>
        <end position="270"/>
    </location>
</feature>
<reference evidence="4 5" key="1">
    <citation type="submission" date="2023-01" db="EMBL/GenBank/DDBJ databases">
        <title>Analysis of 21 Apiospora genomes using comparative genomics revels a genus with tremendous synthesis potential of carbohydrate active enzymes and secondary metabolites.</title>
        <authorList>
            <person name="Sorensen T."/>
        </authorList>
    </citation>
    <scope>NUCLEOTIDE SEQUENCE [LARGE SCALE GENOMIC DNA]</scope>
    <source>
        <strain evidence="4 5">CBS 135458</strain>
    </source>
</reference>
<dbReference type="SUPFAM" id="SSF50630">
    <property type="entry name" value="Acid proteases"/>
    <property type="match status" value="1"/>
</dbReference>
<keyword evidence="5" id="KW-1185">Reference proteome</keyword>
<evidence type="ECO:0000256" key="1">
    <source>
        <dbReference type="ARBA" id="ARBA00007447"/>
    </source>
</evidence>
<dbReference type="Proteomes" id="UP001480595">
    <property type="component" value="Unassembled WGS sequence"/>
</dbReference>
<feature type="domain" description="Peptidase A1" evidence="3">
    <location>
        <begin position="26"/>
        <end position="194"/>
    </location>
</feature>
<dbReference type="RefSeq" id="XP_066722863.1">
    <property type="nucleotide sequence ID" value="XM_066852231.1"/>
</dbReference>
<dbReference type="InterPro" id="IPR021109">
    <property type="entry name" value="Peptidase_aspartic_dom_sf"/>
</dbReference>
<dbReference type="InterPro" id="IPR001461">
    <property type="entry name" value="Aspartic_peptidase_A1"/>
</dbReference>
<dbReference type="InterPro" id="IPR033121">
    <property type="entry name" value="PEPTIDASE_A1"/>
</dbReference>
<comment type="caution">
    <text evidence="4">The sequence shown here is derived from an EMBL/GenBank/DDBJ whole genome shotgun (WGS) entry which is preliminary data.</text>
</comment>
<dbReference type="Gene3D" id="2.40.70.10">
    <property type="entry name" value="Acid Proteases"/>
    <property type="match status" value="1"/>
</dbReference>
<dbReference type="Pfam" id="PF00026">
    <property type="entry name" value="Asp"/>
    <property type="match status" value="1"/>
</dbReference>
<feature type="compositionally biased region" description="Basic residues" evidence="2">
    <location>
        <begin position="317"/>
        <end position="326"/>
    </location>
</feature>
<comment type="similarity">
    <text evidence="1">Belongs to the peptidase A1 family.</text>
</comment>